<evidence type="ECO:0000256" key="1">
    <source>
        <dbReference type="SAM" id="Phobius"/>
    </source>
</evidence>
<proteinExistence type="predicted"/>
<dbReference type="RefSeq" id="WP_117326151.1">
    <property type="nucleotide sequence ID" value="NZ_QVTE01000017.1"/>
</dbReference>
<dbReference type="InterPro" id="IPR000572">
    <property type="entry name" value="OxRdtase_Mopterin-bd_dom"/>
</dbReference>
<dbReference type="Gene3D" id="3.90.420.10">
    <property type="entry name" value="Oxidoreductase, molybdopterin-binding domain"/>
    <property type="match status" value="1"/>
</dbReference>
<dbReference type="InterPro" id="IPR036374">
    <property type="entry name" value="OxRdtase_Mopterin-bd_sf"/>
</dbReference>
<evidence type="ECO:0000259" key="2">
    <source>
        <dbReference type="Pfam" id="PF00174"/>
    </source>
</evidence>
<feature type="transmembrane region" description="Helical" evidence="1">
    <location>
        <begin position="172"/>
        <end position="192"/>
    </location>
</feature>
<accession>A0A372LPS1</accession>
<feature type="transmembrane region" description="Helical" evidence="1">
    <location>
        <begin position="12"/>
        <end position="33"/>
    </location>
</feature>
<sequence>MGRRVRNKQVFYWIHFVHGFLILFLLISGLFLYNPDLRTFLGEFRAEFREFHSALGIVYTIFLCLVMPFIIRYDRLQRRWQKTFHLSLQLLFGLGWITSGIYLWVNSTEYVSIRQAALLIHDVLSLAIIPWVAVHILLWYLRRDNKIDRRDKRKTQDKEQRNRGIVISRRDVLLLFGGAVVSFAAGGLLRWYQPLSENFTNALETVKTKGYFRIYSIRSENPVFQRETWRLTVDGLVDNPSSFSFDELLTWKASTFSSDFHCVTGWSVLDVKWKGILFKDVMERVKARSGGVYVKMYSADLVYTETFELSQLLEQNVILAYELDGRPLIDDQGAPLRLLHPNMYGYKSIKWLNRIEIVKDRGLGYWEEKEGYDLNGYLD</sequence>
<evidence type="ECO:0000313" key="4">
    <source>
        <dbReference type="Proteomes" id="UP000264541"/>
    </source>
</evidence>
<keyword evidence="1" id="KW-1133">Transmembrane helix</keyword>
<gene>
    <name evidence="3" type="ORF">D0469_08010</name>
</gene>
<feature type="transmembrane region" description="Helical" evidence="1">
    <location>
        <begin position="117"/>
        <end position="141"/>
    </location>
</feature>
<dbReference type="PANTHER" id="PTHR43032:SF4">
    <property type="entry name" value="OXIDOREDUCTASE MOLYBDOPTERIN-BINDING DOMAIN-CONTAINING PROTEIN"/>
    <property type="match status" value="1"/>
</dbReference>
<comment type="caution">
    <text evidence="3">The sequence shown here is derived from an EMBL/GenBank/DDBJ whole genome shotgun (WGS) entry which is preliminary data.</text>
</comment>
<feature type="transmembrane region" description="Helical" evidence="1">
    <location>
        <begin position="83"/>
        <end position="105"/>
    </location>
</feature>
<protein>
    <recommendedName>
        <fullName evidence="2">Oxidoreductase molybdopterin-binding domain-containing protein</fullName>
    </recommendedName>
</protein>
<evidence type="ECO:0000313" key="3">
    <source>
        <dbReference type="EMBL" id="RFU70116.1"/>
    </source>
</evidence>
<dbReference type="GO" id="GO:0022904">
    <property type="term" value="P:respiratory electron transport chain"/>
    <property type="evidence" value="ECO:0007669"/>
    <property type="project" value="InterPro"/>
</dbReference>
<feature type="domain" description="Oxidoreductase molybdopterin-binding" evidence="2">
    <location>
        <begin position="222"/>
        <end position="366"/>
    </location>
</feature>
<name>A0A372LPS1_9BACI</name>
<keyword evidence="1" id="KW-0472">Membrane</keyword>
<dbReference type="InterPro" id="IPR016174">
    <property type="entry name" value="Di-haem_cyt_TM"/>
</dbReference>
<dbReference type="SUPFAM" id="SSF81342">
    <property type="entry name" value="Transmembrane di-heme cytochromes"/>
    <property type="match status" value="1"/>
</dbReference>
<dbReference type="GO" id="GO:0016020">
    <property type="term" value="C:membrane"/>
    <property type="evidence" value="ECO:0007669"/>
    <property type="project" value="InterPro"/>
</dbReference>
<dbReference type="Pfam" id="PF00174">
    <property type="entry name" value="Oxidored_molyb"/>
    <property type="match status" value="1"/>
</dbReference>
<dbReference type="AlphaFoldDB" id="A0A372LPS1"/>
<organism evidence="3 4">
    <name type="scientific">Peribacillus saganii</name>
    <dbReference type="NCBI Taxonomy" id="2303992"/>
    <lineage>
        <taxon>Bacteria</taxon>
        <taxon>Bacillati</taxon>
        <taxon>Bacillota</taxon>
        <taxon>Bacilli</taxon>
        <taxon>Bacillales</taxon>
        <taxon>Bacillaceae</taxon>
        <taxon>Peribacillus</taxon>
    </lineage>
</organism>
<dbReference type="PANTHER" id="PTHR43032">
    <property type="entry name" value="PROTEIN-METHIONINE-SULFOXIDE REDUCTASE"/>
    <property type="match status" value="1"/>
</dbReference>
<dbReference type="Proteomes" id="UP000264541">
    <property type="component" value="Unassembled WGS sequence"/>
</dbReference>
<dbReference type="SUPFAM" id="SSF56524">
    <property type="entry name" value="Oxidoreductase molybdopterin-binding domain"/>
    <property type="match status" value="1"/>
</dbReference>
<keyword evidence="4" id="KW-1185">Reference proteome</keyword>
<dbReference type="EMBL" id="QVTE01000017">
    <property type="protein sequence ID" value="RFU70116.1"/>
    <property type="molecule type" value="Genomic_DNA"/>
</dbReference>
<feature type="transmembrane region" description="Helical" evidence="1">
    <location>
        <begin position="53"/>
        <end position="71"/>
    </location>
</feature>
<dbReference type="OrthoDB" id="9778777at2"/>
<keyword evidence="1" id="KW-0812">Transmembrane</keyword>
<reference evidence="3 4" key="1">
    <citation type="submission" date="2018-08" db="EMBL/GenBank/DDBJ databases">
        <title>Bacillus chawlae sp. nov., Bacillus glennii sp. nov., and Bacillus saganii sp. nov. Isolated from the Vehicle Assembly Building at Kennedy Space Center where the Viking Spacecraft were Assembled.</title>
        <authorList>
            <person name="Seuylemezian A."/>
            <person name="Vaishampayan P."/>
        </authorList>
    </citation>
    <scope>NUCLEOTIDE SEQUENCE [LARGE SCALE GENOMIC DNA]</scope>
    <source>
        <strain evidence="3 4">V47-23a</strain>
    </source>
</reference>